<sequence length="200" mass="22663">MSKTSRKKLLMNTVSVSLGCSSCRKPKVAFLFHHPKPRPNKTKHSLFKINNSSSSFSSSISSAFHNTNLTTQYDTATATTFSISPNIDDMTTPPHHYWDSQPTRPVRGFGRVGGESLAVEKDSDDPYLDFRHSMLQMILEKEIYNKEDLKELLNCFLQLNSPYHHEIIVRAFTEIWNGVFSVNTSIASAKLRFGCKSRDV</sequence>
<keyword evidence="9" id="KW-1185">Reference proteome</keyword>
<dbReference type="InterPro" id="IPR006458">
    <property type="entry name" value="Ovate_C"/>
</dbReference>
<dbReference type="PROSITE" id="PS51754">
    <property type="entry name" value="OVATE"/>
    <property type="match status" value="1"/>
</dbReference>
<keyword evidence="3 6" id="KW-0805">Transcription regulation</keyword>
<comment type="function">
    <text evidence="6">Transcriptional repressor that regulates multiple aspects of plant growth and development.</text>
</comment>
<evidence type="ECO:0000313" key="9">
    <source>
        <dbReference type="Proteomes" id="UP001280121"/>
    </source>
</evidence>
<dbReference type="Pfam" id="PF04844">
    <property type="entry name" value="Ovate"/>
    <property type="match status" value="1"/>
</dbReference>
<comment type="caution">
    <text evidence="8">The sequence shown here is derived from an EMBL/GenBank/DDBJ whole genome shotgun (WGS) entry which is preliminary data.</text>
</comment>
<evidence type="ECO:0000259" key="7">
    <source>
        <dbReference type="PROSITE" id="PS51754"/>
    </source>
</evidence>
<dbReference type="NCBIfam" id="TIGR01568">
    <property type="entry name" value="A_thal_3678"/>
    <property type="match status" value="1"/>
</dbReference>
<gene>
    <name evidence="8" type="ORF">Ddye_008690</name>
</gene>
<comment type="subcellular location">
    <subcellularLocation>
        <location evidence="1 6">Nucleus</location>
    </subcellularLocation>
</comment>
<keyword evidence="2 6" id="KW-0678">Repressor</keyword>
<evidence type="ECO:0000313" key="8">
    <source>
        <dbReference type="EMBL" id="KAK2655638.1"/>
    </source>
</evidence>
<organism evidence="8 9">
    <name type="scientific">Dipteronia dyeriana</name>
    <dbReference type="NCBI Taxonomy" id="168575"/>
    <lineage>
        <taxon>Eukaryota</taxon>
        <taxon>Viridiplantae</taxon>
        <taxon>Streptophyta</taxon>
        <taxon>Embryophyta</taxon>
        <taxon>Tracheophyta</taxon>
        <taxon>Spermatophyta</taxon>
        <taxon>Magnoliopsida</taxon>
        <taxon>eudicotyledons</taxon>
        <taxon>Gunneridae</taxon>
        <taxon>Pentapetalae</taxon>
        <taxon>rosids</taxon>
        <taxon>malvids</taxon>
        <taxon>Sapindales</taxon>
        <taxon>Sapindaceae</taxon>
        <taxon>Hippocastanoideae</taxon>
        <taxon>Acereae</taxon>
        <taxon>Dipteronia</taxon>
    </lineage>
</organism>
<dbReference type="AlphaFoldDB" id="A0AAD9XA94"/>
<reference evidence="8" key="1">
    <citation type="journal article" date="2023" name="Plant J.">
        <title>Genome sequences and population genomics provide insights into the demographic history, inbreeding, and mutation load of two 'living fossil' tree species of Dipteronia.</title>
        <authorList>
            <person name="Feng Y."/>
            <person name="Comes H.P."/>
            <person name="Chen J."/>
            <person name="Zhu S."/>
            <person name="Lu R."/>
            <person name="Zhang X."/>
            <person name="Li P."/>
            <person name="Qiu J."/>
            <person name="Olsen K.M."/>
            <person name="Qiu Y."/>
        </authorList>
    </citation>
    <scope>NUCLEOTIDE SEQUENCE</scope>
    <source>
        <strain evidence="8">KIB01</strain>
    </source>
</reference>
<accession>A0AAD9XA94</accession>
<dbReference type="GO" id="GO:0005634">
    <property type="term" value="C:nucleus"/>
    <property type="evidence" value="ECO:0007669"/>
    <property type="project" value="UniProtKB-SubCell"/>
</dbReference>
<proteinExistence type="predicted"/>
<dbReference type="GO" id="GO:0045892">
    <property type="term" value="P:negative regulation of DNA-templated transcription"/>
    <property type="evidence" value="ECO:0007669"/>
    <property type="project" value="UniProtKB-UniRule"/>
</dbReference>
<dbReference type="Proteomes" id="UP001280121">
    <property type="component" value="Unassembled WGS sequence"/>
</dbReference>
<protein>
    <recommendedName>
        <fullName evidence="6">Transcription repressor</fullName>
    </recommendedName>
    <alternativeName>
        <fullName evidence="6">Ovate family protein</fullName>
    </alternativeName>
</protein>
<evidence type="ECO:0000256" key="4">
    <source>
        <dbReference type="ARBA" id="ARBA00023163"/>
    </source>
</evidence>
<evidence type="ECO:0000256" key="2">
    <source>
        <dbReference type="ARBA" id="ARBA00022491"/>
    </source>
</evidence>
<dbReference type="InterPro" id="IPR038933">
    <property type="entry name" value="Ovate"/>
</dbReference>
<name>A0AAD9XA94_9ROSI</name>
<evidence type="ECO:0000256" key="5">
    <source>
        <dbReference type="ARBA" id="ARBA00023242"/>
    </source>
</evidence>
<evidence type="ECO:0000256" key="3">
    <source>
        <dbReference type="ARBA" id="ARBA00023015"/>
    </source>
</evidence>
<dbReference type="PROSITE" id="PS51257">
    <property type="entry name" value="PROKAR_LIPOPROTEIN"/>
    <property type="match status" value="1"/>
</dbReference>
<feature type="domain" description="OVATE" evidence="7">
    <location>
        <begin position="119"/>
        <end position="178"/>
    </location>
</feature>
<dbReference type="PANTHER" id="PTHR33057:SF70">
    <property type="entry name" value="TRANSCRIPTION REPRESSOR-RELATED"/>
    <property type="match status" value="1"/>
</dbReference>
<dbReference type="PANTHER" id="PTHR33057">
    <property type="entry name" value="TRANSCRIPTION REPRESSOR OFP7-RELATED"/>
    <property type="match status" value="1"/>
</dbReference>
<dbReference type="EMBL" id="JANJYI010000003">
    <property type="protein sequence ID" value="KAK2655638.1"/>
    <property type="molecule type" value="Genomic_DNA"/>
</dbReference>
<keyword evidence="5 6" id="KW-0539">Nucleus</keyword>
<evidence type="ECO:0000256" key="1">
    <source>
        <dbReference type="ARBA" id="ARBA00004123"/>
    </source>
</evidence>
<keyword evidence="4 6" id="KW-0804">Transcription</keyword>
<evidence type="ECO:0000256" key="6">
    <source>
        <dbReference type="RuleBase" id="RU367028"/>
    </source>
</evidence>